<dbReference type="PROSITE" id="PS50006">
    <property type="entry name" value="FHA_DOMAIN"/>
    <property type="match status" value="1"/>
</dbReference>
<dbReference type="Gene3D" id="2.60.200.20">
    <property type="match status" value="1"/>
</dbReference>
<evidence type="ECO:0000313" key="3">
    <source>
        <dbReference type="Proteomes" id="UP001162131"/>
    </source>
</evidence>
<protein>
    <recommendedName>
        <fullName evidence="1">FHA domain-containing protein</fullName>
    </recommendedName>
</protein>
<accession>A0AAU9KB12</accession>
<feature type="domain" description="FHA" evidence="1">
    <location>
        <begin position="280"/>
        <end position="322"/>
    </location>
</feature>
<proteinExistence type="predicted"/>
<sequence>MNFQTILVEWLCHLSQDSPIELEKCQNSIKFTCQNLLNEEIPSNIKELCNKILIIVNQTLADEVSKLYLINYIAGILDFYFINSFPDMVTQFEEFLKESLNGTVKQNQKQIERAPIKSFKFQRISQDYLSNSSNEKCSGIREINLDQNSFFTIIRLTPSYNRANENLKEFYSFKFDNEWPIRAGKEISGFNVHIPISSSSQIVFEKLKNHVFVHETATNCPELKIRVQQSVLTVGQIYMFGRTKMKIRDIDYIGNVQLEFESENEAPRYEEIDALEKKPRTVGRSRGNSFRFPFDFKMSKKHAEIYKEGKMWIIKDKSSRNGILKYLHTEDSTSRDSLKAEVTDNLLFDYCDMSFRCKLKI</sequence>
<dbReference type="CDD" id="cd00060">
    <property type="entry name" value="FHA"/>
    <property type="match status" value="1"/>
</dbReference>
<gene>
    <name evidence="2" type="ORF">BSTOLATCC_MIC61010</name>
</gene>
<name>A0AAU9KB12_9CILI</name>
<dbReference type="EMBL" id="CAJZBQ010000058">
    <property type="protein sequence ID" value="CAG9334391.1"/>
    <property type="molecule type" value="Genomic_DNA"/>
</dbReference>
<dbReference type="InterPro" id="IPR000253">
    <property type="entry name" value="FHA_dom"/>
</dbReference>
<dbReference type="InterPro" id="IPR008984">
    <property type="entry name" value="SMAD_FHA_dom_sf"/>
</dbReference>
<reference evidence="2" key="1">
    <citation type="submission" date="2021-09" db="EMBL/GenBank/DDBJ databases">
        <authorList>
            <consortium name="AG Swart"/>
            <person name="Singh M."/>
            <person name="Singh A."/>
            <person name="Seah K."/>
            <person name="Emmerich C."/>
        </authorList>
    </citation>
    <scope>NUCLEOTIDE SEQUENCE</scope>
    <source>
        <strain evidence="2">ATCC30299</strain>
    </source>
</reference>
<dbReference type="SUPFAM" id="SSF49879">
    <property type="entry name" value="SMAD/FHA domain"/>
    <property type="match status" value="1"/>
</dbReference>
<evidence type="ECO:0000259" key="1">
    <source>
        <dbReference type="PROSITE" id="PS50006"/>
    </source>
</evidence>
<dbReference type="Pfam" id="PF00498">
    <property type="entry name" value="FHA"/>
    <property type="match status" value="1"/>
</dbReference>
<dbReference type="AlphaFoldDB" id="A0AAU9KB12"/>
<organism evidence="2 3">
    <name type="scientific">Blepharisma stoltei</name>
    <dbReference type="NCBI Taxonomy" id="1481888"/>
    <lineage>
        <taxon>Eukaryota</taxon>
        <taxon>Sar</taxon>
        <taxon>Alveolata</taxon>
        <taxon>Ciliophora</taxon>
        <taxon>Postciliodesmatophora</taxon>
        <taxon>Heterotrichea</taxon>
        <taxon>Heterotrichida</taxon>
        <taxon>Blepharismidae</taxon>
        <taxon>Blepharisma</taxon>
    </lineage>
</organism>
<dbReference type="Proteomes" id="UP001162131">
    <property type="component" value="Unassembled WGS sequence"/>
</dbReference>
<keyword evidence="3" id="KW-1185">Reference proteome</keyword>
<comment type="caution">
    <text evidence="2">The sequence shown here is derived from an EMBL/GenBank/DDBJ whole genome shotgun (WGS) entry which is preliminary data.</text>
</comment>
<evidence type="ECO:0000313" key="2">
    <source>
        <dbReference type="EMBL" id="CAG9334391.1"/>
    </source>
</evidence>